<dbReference type="SUPFAM" id="SSF53383">
    <property type="entry name" value="PLP-dependent transferases"/>
    <property type="match status" value="1"/>
</dbReference>
<dbReference type="Gene3D" id="3.40.640.10">
    <property type="entry name" value="Type I PLP-dependent aspartate aminotransferase-like (Major domain)"/>
    <property type="match status" value="1"/>
</dbReference>
<dbReference type="GO" id="GO:0030170">
    <property type="term" value="F:pyridoxal phosphate binding"/>
    <property type="evidence" value="ECO:0007669"/>
    <property type="project" value="TreeGrafter"/>
</dbReference>
<dbReference type="PANTHER" id="PTHR30244">
    <property type="entry name" value="TRANSAMINASE"/>
    <property type="match status" value="1"/>
</dbReference>
<dbReference type="InterPro" id="IPR000653">
    <property type="entry name" value="DegT/StrS_aminotransferase"/>
</dbReference>
<evidence type="ECO:0000313" key="4">
    <source>
        <dbReference type="EMBL" id="GFE82158.1"/>
    </source>
</evidence>
<dbReference type="InterPro" id="IPR015421">
    <property type="entry name" value="PyrdxlP-dep_Trfase_major"/>
</dbReference>
<keyword evidence="1 3" id="KW-0663">Pyridoxal phosphate</keyword>
<dbReference type="PANTHER" id="PTHR30244:SF34">
    <property type="entry name" value="DTDP-4-AMINO-4,6-DIDEOXYGALACTOSE TRANSAMINASE"/>
    <property type="match status" value="1"/>
</dbReference>
<dbReference type="RefSeq" id="WP_161813829.1">
    <property type="nucleotide sequence ID" value="NZ_BLJN01000004.1"/>
</dbReference>
<dbReference type="Proteomes" id="UP000445000">
    <property type="component" value="Unassembled WGS sequence"/>
</dbReference>
<protein>
    <submittedName>
        <fullName evidence="4">Erythromycin biosynthesis sensory transduction protein EryC1</fullName>
    </submittedName>
</protein>
<accession>A0A829YH67</accession>
<dbReference type="EMBL" id="BLJN01000004">
    <property type="protein sequence ID" value="GFE82158.1"/>
    <property type="molecule type" value="Genomic_DNA"/>
</dbReference>
<dbReference type="InterPro" id="IPR015422">
    <property type="entry name" value="PyrdxlP-dep_Trfase_small"/>
</dbReference>
<sequence length="375" mass="40268">MTLRSLRPVGNRIVSSEDTDSPAVEALAEGYRVQHLSSGTAALSSAIRMACKRAGGSSPEVILPAYGCPDLVAAAVYAGARPVLADLRQDSPEYDLDAVSALLSSNTAAIVAVTFLGVRPDPSRLRTIIGERNVVLIEDSAQWFPRAPAQRFFGDYVVLSFGRGKPVNVLGGGALLIAGGMESPPAPPSRAAGAALADSAQVAVYNTLIHPRVYGIAEKLPFLGIGLTKYHPLDEIAGMPPSHRQRLPANVRRYVSRRLDVQEKWREALARVGPDVIDLPQTHGVPSDYALLRYPILMRSKVLRDAAYARLRQAGLGASIMYAQAMPDIEHVGPLVTVQSDVARARDFAGRLLTLPVHEDVDDVTIRRAANLLGH</sequence>
<name>A0A829YH67_9GAMM</name>
<organism evidence="4 5">
    <name type="scientific">Steroidobacter agaridevorans</name>
    <dbReference type="NCBI Taxonomy" id="2695856"/>
    <lineage>
        <taxon>Bacteria</taxon>
        <taxon>Pseudomonadati</taxon>
        <taxon>Pseudomonadota</taxon>
        <taxon>Gammaproteobacteria</taxon>
        <taxon>Steroidobacterales</taxon>
        <taxon>Steroidobacteraceae</taxon>
        <taxon>Steroidobacter</taxon>
    </lineage>
</organism>
<evidence type="ECO:0000313" key="5">
    <source>
        <dbReference type="Proteomes" id="UP000445000"/>
    </source>
</evidence>
<dbReference type="InterPro" id="IPR015424">
    <property type="entry name" value="PyrdxlP-dep_Trfase"/>
</dbReference>
<proteinExistence type="inferred from homology"/>
<dbReference type="AlphaFoldDB" id="A0A829YH67"/>
<comment type="similarity">
    <text evidence="2 3">Belongs to the DegT/DnrJ/EryC1 family.</text>
</comment>
<gene>
    <name evidence="4" type="ORF">GCM10011487_41580</name>
</gene>
<evidence type="ECO:0000256" key="1">
    <source>
        <dbReference type="ARBA" id="ARBA00022898"/>
    </source>
</evidence>
<dbReference type="GO" id="GO:0000271">
    <property type="term" value="P:polysaccharide biosynthetic process"/>
    <property type="evidence" value="ECO:0007669"/>
    <property type="project" value="TreeGrafter"/>
</dbReference>
<dbReference type="GO" id="GO:0008483">
    <property type="term" value="F:transaminase activity"/>
    <property type="evidence" value="ECO:0007669"/>
    <property type="project" value="TreeGrafter"/>
</dbReference>
<dbReference type="Gene3D" id="3.90.1150.10">
    <property type="entry name" value="Aspartate Aminotransferase, domain 1"/>
    <property type="match status" value="1"/>
</dbReference>
<evidence type="ECO:0000256" key="2">
    <source>
        <dbReference type="ARBA" id="ARBA00037999"/>
    </source>
</evidence>
<dbReference type="Pfam" id="PF01041">
    <property type="entry name" value="DegT_DnrJ_EryC1"/>
    <property type="match status" value="2"/>
</dbReference>
<evidence type="ECO:0000256" key="3">
    <source>
        <dbReference type="RuleBase" id="RU004508"/>
    </source>
</evidence>
<comment type="caution">
    <text evidence="4">The sequence shown here is derived from an EMBL/GenBank/DDBJ whole genome shotgun (WGS) entry which is preliminary data.</text>
</comment>
<keyword evidence="5" id="KW-1185">Reference proteome</keyword>
<reference evidence="5" key="1">
    <citation type="submission" date="2020-01" db="EMBL/GenBank/DDBJ databases">
        <title>'Steroidobacter agaridevorans' sp. nov., agar-degrading bacteria isolated from rhizosphere soils.</title>
        <authorList>
            <person name="Ikenaga M."/>
            <person name="Kataoka M."/>
            <person name="Murouchi A."/>
            <person name="Katsuragi S."/>
            <person name="Sakai M."/>
        </authorList>
    </citation>
    <scope>NUCLEOTIDE SEQUENCE [LARGE SCALE GENOMIC DNA]</scope>
    <source>
        <strain evidence="5">YU21-B</strain>
    </source>
</reference>